<keyword evidence="2" id="KW-0521">NADP</keyword>
<keyword evidence="7" id="KW-1185">Reference proteome</keyword>
<dbReference type="InterPro" id="IPR036291">
    <property type="entry name" value="NAD(P)-bd_dom_sf"/>
</dbReference>
<dbReference type="SUPFAM" id="SSF51735">
    <property type="entry name" value="NAD(P)-binding Rossmann-fold domains"/>
    <property type="match status" value="1"/>
</dbReference>
<dbReference type="FunFam" id="3.40.50.720:FF:000261">
    <property type="entry name" value="NADPH-dependent 1-acyldihydroxyacetone phosphate reductase"/>
    <property type="match status" value="1"/>
</dbReference>
<dbReference type="PRINTS" id="PR00081">
    <property type="entry name" value="GDHRDH"/>
</dbReference>
<sequence length="360" mass="39349">MLMKRRCVFYKESRQTKVATADGSSPVFKVRGVHLHEQCLFHSFSLSSISPRRHHIPSTKSFPIPTLYLLTPTLMTSPRKTVLITGCRGIGIGNALAREFHAQGFRVFATARSASQLDDLTALGIEAITLDVTSREQIAAAAAEVASRTGGTLDILVNNAGKACTIPALDATDDDIKGVFETNLFSVVYTCQGFAPLVIKAKGTIVQIGSITQMVPLTFGSLYNATKAALHAFTDTLRVELEPFGVNVTEIITGGVKSNIAGNSKRRLPPTSIYLPVEDAFIARQGTSQDGALDTDAYAKGVVQQLSKSTPPRWYWRGSFVWPIWIITTFFSRGFMHYIRRNTFGMDKLRALVSSGKIKV</sequence>
<dbReference type="PROSITE" id="PS00061">
    <property type="entry name" value="ADH_SHORT"/>
    <property type="match status" value="1"/>
</dbReference>
<dbReference type="Pfam" id="PF00106">
    <property type="entry name" value="adh_short"/>
    <property type="match status" value="1"/>
</dbReference>
<dbReference type="STRING" id="1314674.A0A0D7BUI0"/>
<dbReference type="CDD" id="cd05374">
    <property type="entry name" value="17beta-HSD-like_SDR_c"/>
    <property type="match status" value="1"/>
</dbReference>
<protein>
    <submittedName>
        <fullName evidence="6">NAD(P)-binding protein</fullName>
    </submittedName>
</protein>
<dbReference type="OrthoDB" id="2102561at2759"/>
<gene>
    <name evidence="6" type="ORF">CYLTODRAFT_416486</name>
</gene>
<keyword evidence="5" id="KW-0472">Membrane</keyword>
<dbReference type="PANTHER" id="PTHR44169">
    <property type="entry name" value="NADPH-DEPENDENT 1-ACYLDIHYDROXYACETONE PHOSPHATE REDUCTASE"/>
    <property type="match status" value="1"/>
</dbReference>
<dbReference type="GO" id="GO:0006654">
    <property type="term" value="P:phosphatidic acid biosynthetic process"/>
    <property type="evidence" value="ECO:0007669"/>
    <property type="project" value="TreeGrafter"/>
</dbReference>
<evidence type="ECO:0000313" key="6">
    <source>
        <dbReference type="EMBL" id="KIY73829.1"/>
    </source>
</evidence>
<organism evidence="6 7">
    <name type="scientific">Cylindrobasidium torrendii FP15055 ss-10</name>
    <dbReference type="NCBI Taxonomy" id="1314674"/>
    <lineage>
        <taxon>Eukaryota</taxon>
        <taxon>Fungi</taxon>
        <taxon>Dikarya</taxon>
        <taxon>Basidiomycota</taxon>
        <taxon>Agaricomycotina</taxon>
        <taxon>Agaricomycetes</taxon>
        <taxon>Agaricomycetidae</taxon>
        <taxon>Agaricales</taxon>
        <taxon>Marasmiineae</taxon>
        <taxon>Physalacriaceae</taxon>
        <taxon>Cylindrobasidium</taxon>
    </lineage>
</organism>
<evidence type="ECO:0000256" key="5">
    <source>
        <dbReference type="SAM" id="Phobius"/>
    </source>
</evidence>
<dbReference type="PANTHER" id="PTHR44169:SF6">
    <property type="entry name" value="NADPH-DEPENDENT 1-ACYLDIHYDROXYACETONE PHOSPHATE REDUCTASE"/>
    <property type="match status" value="1"/>
</dbReference>
<evidence type="ECO:0000256" key="2">
    <source>
        <dbReference type="ARBA" id="ARBA00022857"/>
    </source>
</evidence>
<evidence type="ECO:0000256" key="3">
    <source>
        <dbReference type="ARBA" id="ARBA00023002"/>
    </source>
</evidence>
<keyword evidence="5" id="KW-0812">Transmembrane</keyword>
<keyword evidence="3" id="KW-0560">Oxidoreductase</keyword>
<dbReference type="PRINTS" id="PR00080">
    <property type="entry name" value="SDRFAMILY"/>
</dbReference>
<dbReference type="EMBL" id="KN880433">
    <property type="protein sequence ID" value="KIY73829.1"/>
    <property type="molecule type" value="Genomic_DNA"/>
</dbReference>
<evidence type="ECO:0000256" key="1">
    <source>
        <dbReference type="ARBA" id="ARBA00006484"/>
    </source>
</evidence>
<feature type="transmembrane region" description="Helical" evidence="5">
    <location>
        <begin position="314"/>
        <end position="336"/>
    </location>
</feature>
<keyword evidence="5" id="KW-1133">Transmembrane helix</keyword>
<dbReference type="GO" id="GO:0005783">
    <property type="term" value="C:endoplasmic reticulum"/>
    <property type="evidence" value="ECO:0007669"/>
    <property type="project" value="TreeGrafter"/>
</dbReference>
<evidence type="ECO:0000313" key="7">
    <source>
        <dbReference type="Proteomes" id="UP000054007"/>
    </source>
</evidence>
<dbReference type="GO" id="GO:0005811">
    <property type="term" value="C:lipid droplet"/>
    <property type="evidence" value="ECO:0007669"/>
    <property type="project" value="TreeGrafter"/>
</dbReference>
<dbReference type="GO" id="GO:0000140">
    <property type="term" value="F:acylglycerone-phosphate reductase (NADP+) activity"/>
    <property type="evidence" value="ECO:0007669"/>
    <property type="project" value="TreeGrafter"/>
</dbReference>
<reference evidence="6 7" key="1">
    <citation type="journal article" date="2015" name="Fungal Genet. Biol.">
        <title>Evolution of novel wood decay mechanisms in Agaricales revealed by the genome sequences of Fistulina hepatica and Cylindrobasidium torrendii.</title>
        <authorList>
            <person name="Floudas D."/>
            <person name="Held B.W."/>
            <person name="Riley R."/>
            <person name="Nagy L.G."/>
            <person name="Koehler G."/>
            <person name="Ransdell A.S."/>
            <person name="Younus H."/>
            <person name="Chow J."/>
            <person name="Chiniquy J."/>
            <person name="Lipzen A."/>
            <person name="Tritt A."/>
            <person name="Sun H."/>
            <person name="Haridas S."/>
            <person name="LaButti K."/>
            <person name="Ohm R.A."/>
            <person name="Kues U."/>
            <person name="Blanchette R.A."/>
            <person name="Grigoriev I.V."/>
            <person name="Minto R.E."/>
            <person name="Hibbett D.S."/>
        </authorList>
    </citation>
    <scope>NUCLEOTIDE SEQUENCE [LARGE SCALE GENOMIC DNA]</scope>
    <source>
        <strain evidence="6 7">FP15055 ss-10</strain>
    </source>
</reference>
<dbReference type="Proteomes" id="UP000054007">
    <property type="component" value="Unassembled WGS sequence"/>
</dbReference>
<proteinExistence type="inferred from homology"/>
<dbReference type="InterPro" id="IPR020904">
    <property type="entry name" value="Sc_DH/Rdtase_CS"/>
</dbReference>
<dbReference type="InterPro" id="IPR002347">
    <property type="entry name" value="SDR_fam"/>
</dbReference>
<name>A0A0D7BUI0_9AGAR</name>
<dbReference type="Gene3D" id="3.40.50.720">
    <property type="entry name" value="NAD(P)-binding Rossmann-like Domain"/>
    <property type="match status" value="1"/>
</dbReference>
<accession>A0A0D7BUI0</accession>
<dbReference type="GO" id="GO:0004806">
    <property type="term" value="F:triacylglycerol lipase activity"/>
    <property type="evidence" value="ECO:0007669"/>
    <property type="project" value="TreeGrafter"/>
</dbReference>
<dbReference type="GO" id="GO:0019433">
    <property type="term" value="P:triglyceride catabolic process"/>
    <property type="evidence" value="ECO:0007669"/>
    <property type="project" value="TreeGrafter"/>
</dbReference>
<dbReference type="AlphaFoldDB" id="A0A0D7BUI0"/>
<evidence type="ECO:0000256" key="4">
    <source>
        <dbReference type="RuleBase" id="RU000363"/>
    </source>
</evidence>
<comment type="similarity">
    <text evidence="1 4">Belongs to the short-chain dehydrogenases/reductases (SDR) family.</text>
</comment>